<dbReference type="SUPFAM" id="SSF57756">
    <property type="entry name" value="Retrovirus zinc finger-like domains"/>
    <property type="match status" value="2"/>
</dbReference>
<feature type="region of interest" description="Disordered" evidence="2">
    <location>
        <begin position="80"/>
        <end position="112"/>
    </location>
</feature>
<dbReference type="Gene3D" id="4.10.60.10">
    <property type="entry name" value="Zinc finger, CCHC-type"/>
    <property type="match status" value="1"/>
</dbReference>
<dbReference type="Proteomes" id="UP000534930">
    <property type="component" value="Unassembled WGS sequence"/>
</dbReference>
<keyword evidence="1" id="KW-0862">Zinc</keyword>
<evidence type="ECO:0000256" key="2">
    <source>
        <dbReference type="SAM" id="MobiDB-lite"/>
    </source>
</evidence>
<dbReference type="PROSITE" id="PS50158">
    <property type="entry name" value="ZF_CCHC"/>
    <property type="match status" value="1"/>
</dbReference>
<evidence type="ECO:0000256" key="1">
    <source>
        <dbReference type="PROSITE-ProRule" id="PRU00047"/>
    </source>
</evidence>
<evidence type="ECO:0000313" key="5">
    <source>
        <dbReference type="Proteomes" id="UP000534930"/>
    </source>
</evidence>
<dbReference type="InterPro" id="IPR001878">
    <property type="entry name" value="Znf_CCHC"/>
</dbReference>
<dbReference type="InterPro" id="IPR036875">
    <property type="entry name" value="Znf_CCHC_sf"/>
</dbReference>
<name>A0A7K9IXN6_9CORV</name>
<organism evidence="4 5">
    <name type="scientific">Myiagra hebetior</name>
    <dbReference type="NCBI Taxonomy" id="381031"/>
    <lineage>
        <taxon>Eukaryota</taxon>
        <taxon>Metazoa</taxon>
        <taxon>Chordata</taxon>
        <taxon>Craniata</taxon>
        <taxon>Vertebrata</taxon>
        <taxon>Euteleostomi</taxon>
        <taxon>Archelosauria</taxon>
        <taxon>Archosauria</taxon>
        <taxon>Dinosauria</taxon>
        <taxon>Saurischia</taxon>
        <taxon>Theropoda</taxon>
        <taxon>Coelurosauria</taxon>
        <taxon>Aves</taxon>
        <taxon>Neognathae</taxon>
        <taxon>Neoaves</taxon>
        <taxon>Telluraves</taxon>
        <taxon>Australaves</taxon>
        <taxon>Passeriformes</taxon>
        <taxon>Corvoidea</taxon>
        <taxon>Monarchidae</taxon>
        <taxon>Myiagra</taxon>
    </lineage>
</organism>
<feature type="domain" description="CCHC-type" evidence="3">
    <location>
        <begin position="18"/>
        <end position="32"/>
    </location>
</feature>
<feature type="non-terminal residue" evidence="4">
    <location>
        <position position="112"/>
    </location>
</feature>
<keyword evidence="1" id="KW-0863">Zinc-finger</keyword>
<accession>A0A7K9IXN6</accession>
<gene>
    <name evidence="4" type="primary">Ervk10_0</name>
    <name evidence="4" type="ORF">MYIHEB_R15535</name>
</gene>
<dbReference type="GO" id="GO:0003676">
    <property type="term" value="F:nucleic acid binding"/>
    <property type="evidence" value="ECO:0007669"/>
    <property type="project" value="InterPro"/>
</dbReference>
<dbReference type="GO" id="GO:0008270">
    <property type="term" value="F:zinc ion binding"/>
    <property type="evidence" value="ECO:0007669"/>
    <property type="project" value="UniProtKB-KW"/>
</dbReference>
<dbReference type="EMBL" id="VWZQ01007203">
    <property type="protein sequence ID" value="NXH30839.1"/>
    <property type="molecule type" value="Genomic_DNA"/>
</dbReference>
<feature type="non-terminal residue" evidence="4">
    <location>
        <position position="1"/>
    </location>
</feature>
<dbReference type="PANTHER" id="PTHR40389:SF3">
    <property type="entry name" value="IGE-BINDING PROTEIN"/>
    <property type="match status" value="1"/>
</dbReference>
<keyword evidence="5" id="KW-1185">Reference proteome</keyword>
<protein>
    <submittedName>
        <fullName evidence="4">GAK10 protein</fullName>
    </submittedName>
</protein>
<dbReference type="AlphaFoldDB" id="A0A7K9IXN6"/>
<evidence type="ECO:0000259" key="3">
    <source>
        <dbReference type="PROSITE" id="PS50158"/>
    </source>
</evidence>
<proteinExistence type="predicted"/>
<dbReference type="InterPro" id="IPR050195">
    <property type="entry name" value="Primate_lentivir_Gag_pol-like"/>
</dbReference>
<keyword evidence="1" id="KW-0479">Metal-binding</keyword>
<dbReference type="Pfam" id="PF00098">
    <property type="entry name" value="zf-CCHC"/>
    <property type="match status" value="1"/>
</dbReference>
<dbReference type="SMART" id="SM00343">
    <property type="entry name" value="ZnF_C2HC"/>
    <property type="match status" value="2"/>
</dbReference>
<dbReference type="PANTHER" id="PTHR40389">
    <property type="entry name" value="ENDOGENOUS RETROVIRUS GROUP K MEMBER 24 GAG POLYPROTEIN-RELATED"/>
    <property type="match status" value="1"/>
</dbReference>
<evidence type="ECO:0000313" key="4">
    <source>
        <dbReference type="EMBL" id="NXH30839.1"/>
    </source>
</evidence>
<sequence length="112" mass="12185">MAAAFAAMGVPPATSGVCFGCGKPGHFKKDCPALKRDKPKTSPVCSRCRRGPHSANHCRSKYDSKGHLLQEYQGSWNQSMGQRRRAVTQMPQAPSQMPALQMPKGSLPRVFA</sequence>
<comment type="caution">
    <text evidence="4">The sequence shown here is derived from an EMBL/GenBank/DDBJ whole genome shotgun (WGS) entry which is preliminary data.</text>
</comment>
<reference evidence="4 5" key="1">
    <citation type="submission" date="2019-09" db="EMBL/GenBank/DDBJ databases">
        <title>Bird 10,000 Genomes (B10K) Project - Family phase.</title>
        <authorList>
            <person name="Zhang G."/>
        </authorList>
    </citation>
    <scope>NUCLEOTIDE SEQUENCE [LARGE SCALE GENOMIC DNA]</scope>
    <source>
        <strain evidence="4">B10K-DU-001-33</strain>
        <tissue evidence="4">Muscle</tissue>
    </source>
</reference>